<dbReference type="AlphaFoldDB" id="V3ZQ32"/>
<dbReference type="SUPFAM" id="SSF53756">
    <property type="entry name" value="UDP-Glycosyltransferase/glycogen phosphorylase"/>
    <property type="match status" value="1"/>
</dbReference>
<dbReference type="GO" id="GO:0032580">
    <property type="term" value="C:Golgi cisterna membrane"/>
    <property type="evidence" value="ECO:0007669"/>
    <property type="project" value="UniProtKB-SubCell"/>
</dbReference>
<evidence type="ECO:0000313" key="15">
    <source>
        <dbReference type="EMBL" id="ESO86442.1"/>
    </source>
</evidence>
<evidence type="ECO:0000256" key="11">
    <source>
        <dbReference type="ARBA" id="ARBA00023180"/>
    </source>
</evidence>
<dbReference type="Pfam" id="PF00852">
    <property type="entry name" value="Glyco_transf_10"/>
    <property type="match status" value="1"/>
</dbReference>
<feature type="domain" description="Fucosyltransferase N-terminal" evidence="14">
    <location>
        <begin position="33"/>
        <end position="127"/>
    </location>
</feature>
<keyword evidence="8" id="KW-1133">Transmembrane helix</keyword>
<sequence length="345" mass="40421">DRILEQMAFIPKIKDGKLGKQKGILLDGGISSWGVQYGDQTFKDHKCRVQNCNILQMNGDKSEVDAVLFGQMLPNMEYYLQTYRKPHIVWLFFALESPMATLDYSSFKDYINWTATYRSDSTIVAPYEKWVYHFNESVSNTKELSRNYATGKSKMAAIFVSNCAGNNERLYYVYDLQKNISVDIYGFCGPHKCPRNSDKCSKKLNKDYKFYLAFENANCKDYITEKFFVNALQHDVIPIVMGARREEYEKLAPRNSFIHVEDFKSAEELAIYLQKLDQNDDLYNEYFKWKGTGSFLNTKFWCRLCAMLNDDKKPTLSVNLEEWWRAPDTCTRSRWDKLIKQKNSE</sequence>
<dbReference type="KEGG" id="lgi:LOTGIDRAFT_129140"/>
<dbReference type="STRING" id="225164.V3ZQ32"/>
<dbReference type="UniPathway" id="UPA00378"/>
<dbReference type="FunFam" id="3.40.50.11660:FF:000004">
    <property type="entry name" value="Glycoprotein 3-alpha-L-fucosyltransferase A"/>
    <property type="match status" value="1"/>
</dbReference>
<keyword evidence="5 12" id="KW-0808">Transferase</keyword>
<keyword evidence="10" id="KW-0472">Membrane</keyword>
<evidence type="ECO:0000256" key="10">
    <source>
        <dbReference type="ARBA" id="ARBA00023136"/>
    </source>
</evidence>
<keyword evidence="11" id="KW-0325">Glycoprotein</keyword>
<gene>
    <name evidence="15" type="ORF">LOTGIDRAFT_129140</name>
</gene>
<dbReference type="InterPro" id="IPR001503">
    <property type="entry name" value="Glyco_trans_10"/>
</dbReference>
<dbReference type="Pfam" id="PF17039">
    <property type="entry name" value="Glyco_tran_10_N"/>
    <property type="match status" value="1"/>
</dbReference>
<dbReference type="EMBL" id="KB203083">
    <property type="protein sequence ID" value="ESO86442.1"/>
    <property type="molecule type" value="Genomic_DNA"/>
</dbReference>
<dbReference type="CTD" id="20232919"/>
<accession>V3ZQ32</accession>
<organism evidence="15 16">
    <name type="scientific">Lottia gigantea</name>
    <name type="common">Giant owl limpet</name>
    <dbReference type="NCBI Taxonomy" id="225164"/>
    <lineage>
        <taxon>Eukaryota</taxon>
        <taxon>Metazoa</taxon>
        <taxon>Spiralia</taxon>
        <taxon>Lophotrochozoa</taxon>
        <taxon>Mollusca</taxon>
        <taxon>Gastropoda</taxon>
        <taxon>Patellogastropoda</taxon>
        <taxon>Lottioidea</taxon>
        <taxon>Lottiidae</taxon>
        <taxon>Lottia</taxon>
    </lineage>
</organism>
<dbReference type="HOGENOM" id="CLU_032075_3_0_1"/>
<dbReference type="InterPro" id="IPR055270">
    <property type="entry name" value="Glyco_tran_10_C"/>
</dbReference>
<evidence type="ECO:0000256" key="2">
    <source>
        <dbReference type="ARBA" id="ARBA00004922"/>
    </source>
</evidence>
<keyword evidence="6 12" id="KW-0812">Transmembrane</keyword>
<keyword evidence="9 12" id="KW-0333">Golgi apparatus</keyword>
<dbReference type="RefSeq" id="XP_009062975.1">
    <property type="nucleotide sequence ID" value="XM_009064727.1"/>
</dbReference>
<name>V3ZQ32_LOTGI</name>
<evidence type="ECO:0000259" key="13">
    <source>
        <dbReference type="Pfam" id="PF00852"/>
    </source>
</evidence>
<dbReference type="PANTHER" id="PTHR48438">
    <property type="entry name" value="ALPHA-(1,3)-FUCOSYLTRANSFERASE C-RELATED"/>
    <property type="match status" value="1"/>
</dbReference>
<evidence type="ECO:0000313" key="16">
    <source>
        <dbReference type="Proteomes" id="UP000030746"/>
    </source>
</evidence>
<evidence type="ECO:0000256" key="4">
    <source>
        <dbReference type="ARBA" id="ARBA00022676"/>
    </source>
</evidence>
<comment type="subcellular location">
    <subcellularLocation>
        <location evidence="1">Golgi apparatus membrane</location>
        <topology evidence="1">Single-pass type II membrane protein</topology>
    </subcellularLocation>
    <subcellularLocation>
        <location evidence="12">Golgi apparatus</location>
        <location evidence="12">Golgi stack membrane</location>
        <topology evidence="12">Single-pass type II membrane protein</topology>
    </subcellularLocation>
</comment>
<evidence type="ECO:0000256" key="1">
    <source>
        <dbReference type="ARBA" id="ARBA00004323"/>
    </source>
</evidence>
<feature type="domain" description="Fucosyltransferase C-terminal" evidence="13">
    <location>
        <begin position="151"/>
        <end position="323"/>
    </location>
</feature>
<dbReference type="GO" id="GO:0000139">
    <property type="term" value="C:Golgi membrane"/>
    <property type="evidence" value="ECO:0007669"/>
    <property type="project" value="UniProtKB-SubCell"/>
</dbReference>
<reference evidence="15 16" key="1">
    <citation type="journal article" date="2013" name="Nature">
        <title>Insights into bilaterian evolution from three spiralian genomes.</title>
        <authorList>
            <person name="Simakov O."/>
            <person name="Marletaz F."/>
            <person name="Cho S.J."/>
            <person name="Edsinger-Gonzales E."/>
            <person name="Havlak P."/>
            <person name="Hellsten U."/>
            <person name="Kuo D.H."/>
            <person name="Larsson T."/>
            <person name="Lv J."/>
            <person name="Arendt D."/>
            <person name="Savage R."/>
            <person name="Osoegawa K."/>
            <person name="de Jong P."/>
            <person name="Grimwood J."/>
            <person name="Chapman J.A."/>
            <person name="Shapiro H."/>
            <person name="Aerts A."/>
            <person name="Otillar R.P."/>
            <person name="Terry A.Y."/>
            <person name="Boore J.L."/>
            <person name="Grigoriev I.V."/>
            <person name="Lindberg D.R."/>
            <person name="Seaver E.C."/>
            <person name="Weisblat D.A."/>
            <person name="Putnam N.H."/>
            <person name="Rokhsar D.S."/>
        </authorList>
    </citation>
    <scope>NUCLEOTIDE SEQUENCE [LARGE SCALE GENOMIC DNA]</scope>
</reference>
<keyword evidence="16" id="KW-1185">Reference proteome</keyword>
<feature type="non-terminal residue" evidence="15">
    <location>
        <position position="1"/>
    </location>
</feature>
<keyword evidence="4 12" id="KW-0328">Glycosyltransferase</keyword>
<keyword evidence="7" id="KW-0735">Signal-anchor</keyword>
<dbReference type="InterPro" id="IPR038577">
    <property type="entry name" value="GT10-like_C_sf"/>
</dbReference>
<comment type="pathway">
    <text evidence="2">Protein modification; protein glycosylation.</text>
</comment>
<evidence type="ECO:0000256" key="6">
    <source>
        <dbReference type="ARBA" id="ARBA00022692"/>
    </source>
</evidence>
<evidence type="ECO:0000256" key="8">
    <source>
        <dbReference type="ARBA" id="ARBA00022989"/>
    </source>
</evidence>
<protein>
    <recommendedName>
        <fullName evidence="12">Fucosyltransferase</fullName>
        <ecNumber evidence="12">2.4.1.-</ecNumber>
    </recommendedName>
</protein>
<evidence type="ECO:0000256" key="3">
    <source>
        <dbReference type="ARBA" id="ARBA00008919"/>
    </source>
</evidence>
<comment type="similarity">
    <text evidence="3 12">Belongs to the glycosyltransferase 10 family.</text>
</comment>
<dbReference type="Gene3D" id="3.40.50.11660">
    <property type="entry name" value="Glycosyl transferase family 10, C-terminal domain"/>
    <property type="match status" value="1"/>
</dbReference>
<evidence type="ECO:0000256" key="12">
    <source>
        <dbReference type="RuleBase" id="RU003832"/>
    </source>
</evidence>
<evidence type="ECO:0000259" key="14">
    <source>
        <dbReference type="Pfam" id="PF17039"/>
    </source>
</evidence>
<dbReference type="GO" id="GO:0008417">
    <property type="term" value="F:fucosyltransferase activity"/>
    <property type="evidence" value="ECO:0007669"/>
    <property type="project" value="InterPro"/>
</dbReference>
<dbReference type="EC" id="2.4.1.-" evidence="12"/>
<dbReference type="OrthoDB" id="427096at2759"/>
<dbReference type="GeneID" id="20232919"/>
<evidence type="ECO:0000256" key="9">
    <source>
        <dbReference type="ARBA" id="ARBA00023034"/>
    </source>
</evidence>
<evidence type="ECO:0000256" key="7">
    <source>
        <dbReference type="ARBA" id="ARBA00022968"/>
    </source>
</evidence>
<evidence type="ECO:0000256" key="5">
    <source>
        <dbReference type="ARBA" id="ARBA00022679"/>
    </source>
</evidence>
<proteinExistence type="inferred from homology"/>
<dbReference type="InterPro" id="IPR031481">
    <property type="entry name" value="Glyco_tran_10_N"/>
</dbReference>
<dbReference type="Proteomes" id="UP000030746">
    <property type="component" value="Unassembled WGS sequence"/>
</dbReference>
<dbReference type="OMA" id="IFPRERV"/>
<dbReference type="PANTHER" id="PTHR48438:SF1">
    <property type="entry name" value="ALPHA-(1,3)-FUCOSYLTRANSFERASE C-RELATED"/>
    <property type="match status" value="1"/>
</dbReference>